<reference evidence="3" key="1">
    <citation type="journal article" date="2020" name="bioRxiv">
        <title>Hybrid origin of Populus tomentosa Carr. identified through genome sequencing and phylogenomic analysis.</title>
        <authorList>
            <person name="An X."/>
            <person name="Gao K."/>
            <person name="Chen Z."/>
            <person name="Li J."/>
            <person name="Yang X."/>
            <person name="Yang X."/>
            <person name="Zhou J."/>
            <person name="Guo T."/>
            <person name="Zhao T."/>
            <person name="Huang S."/>
            <person name="Miao D."/>
            <person name="Khan W.U."/>
            <person name="Rao P."/>
            <person name="Ye M."/>
            <person name="Lei B."/>
            <person name="Liao W."/>
            <person name="Wang J."/>
            <person name="Ji L."/>
            <person name="Li Y."/>
            <person name="Guo B."/>
            <person name="Mustafa N.S."/>
            <person name="Li S."/>
            <person name="Yun Q."/>
            <person name="Keller S.R."/>
            <person name="Mao J."/>
            <person name="Zhang R."/>
            <person name="Strauss S.H."/>
        </authorList>
    </citation>
    <scope>NUCLEOTIDE SEQUENCE</scope>
    <source>
        <strain evidence="3">GM15</strain>
        <tissue evidence="3">Leaf</tissue>
    </source>
</reference>
<protein>
    <recommendedName>
        <fullName evidence="5">Transmembrane protein</fullName>
    </recommendedName>
</protein>
<sequence>MSLTTYHHHHHHHHHHLLFNNSPHRITLLFTSTSLSLRNLTLSRHVNTSLHSHNFHFKPQTPKSSFNLTLKAYQSDPTIPTQDSKQFNLDHFLSVAELLCIFSSSIITISYALNYTVLNSKRGVLGVIGSSTGFAWGMVVMVSGVVIGAWIRRRQWWRVSRETGREGSRESLNLVGRIEKLEEDLRSSATIIRVLSRQLEKLGIRFRVTRKALKEPIAETAALAQKNSDATRALAVQEDILEKELGEIQKVLLAMQEQQQKQLELILAIGKSGKLWDNRREPVQEQELIKTSTEGVNQLQTHETQPLVTSKGSNNDIP</sequence>
<dbReference type="OrthoDB" id="2020732at2759"/>
<dbReference type="EMBL" id="JAAWWB010000014">
    <property type="protein sequence ID" value="KAG6767341.1"/>
    <property type="molecule type" value="Genomic_DNA"/>
</dbReference>
<keyword evidence="2" id="KW-0812">Transmembrane</keyword>
<dbReference type="PANTHER" id="PTHR36408:SF1">
    <property type="entry name" value="TRANSMEMBRANE PROTEIN"/>
    <property type="match status" value="1"/>
</dbReference>
<keyword evidence="2" id="KW-1133">Transmembrane helix</keyword>
<feature type="region of interest" description="Disordered" evidence="1">
    <location>
        <begin position="289"/>
        <end position="318"/>
    </location>
</feature>
<evidence type="ECO:0008006" key="5">
    <source>
        <dbReference type="Google" id="ProtNLM"/>
    </source>
</evidence>
<dbReference type="GO" id="GO:0009941">
    <property type="term" value="C:chloroplast envelope"/>
    <property type="evidence" value="ECO:0007669"/>
    <property type="project" value="TreeGrafter"/>
</dbReference>
<accession>A0A8X7ZDJ1</accession>
<feature type="transmembrane region" description="Helical" evidence="2">
    <location>
        <begin position="92"/>
        <end position="113"/>
    </location>
</feature>
<organism evidence="3 4">
    <name type="scientific">Populus tomentosa</name>
    <name type="common">Chinese white poplar</name>
    <dbReference type="NCBI Taxonomy" id="118781"/>
    <lineage>
        <taxon>Eukaryota</taxon>
        <taxon>Viridiplantae</taxon>
        <taxon>Streptophyta</taxon>
        <taxon>Embryophyta</taxon>
        <taxon>Tracheophyta</taxon>
        <taxon>Spermatophyta</taxon>
        <taxon>Magnoliopsida</taxon>
        <taxon>eudicotyledons</taxon>
        <taxon>Gunneridae</taxon>
        <taxon>Pentapetalae</taxon>
        <taxon>rosids</taxon>
        <taxon>fabids</taxon>
        <taxon>Malpighiales</taxon>
        <taxon>Salicaceae</taxon>
        <taxon>Saliceae</taxon>
        <taxon>Populus</taxon>
    </lineage>
</organism>
<evidence type="ECO:0000313" key="4">
    <source>
        <dbReference type="Proteomes" id="UP000886885"/>
    </source>
</evidence>
<dbReference type="AlphaFoldDB" id="A0A8X7ZDJ1"/>
<keyword evidence="2" id="KW-0472">Membrane</keyword>
<evidence type="ECO:0000313" key="3">
    <source>
        <dbReference type="EMBL" id="KAG6767341.1"/>
    </source>
</evidence>
<comment type="caution">
    <text evidence="3">The sequence shown here is derived from an EMBL/GenBank/DDBJ whole genome shotgun (WGS) entry which is preliminary data.</text>
</comment>
<evidence type="ECO:0000256" key="1">
    <source>
        <dbReference type="SAM" id="MobiDB-lite"/>
    </source>
</evidence>
<name>A0A8X7ZDJ1_POPTO</name>
<feature type="transmembrane region" description="Helical" evidence="2">
    <location>
        <begin position="133"/>
        <end position="151"/>
    </location>
</feature>
<keyword evidence="4" id="KW-1185">Reference proteome</keyword>
<gene>
    <name evidence="3" type="ORF">POTOM_028541</name>
</gene>
<dbReference type="PANTHER" id="PTHR36408">
    <property type="entry name" value="TRANSMEMBRANE PROTEIN"/>
    <property type="match status" value="1"/>
</dbReference>
<dbReference type="Proteomes" id="UP000886885">
    <property type="component" value="Chromosome 7D"/>
</dbReference>
<proteinExistence type="predicted"/>
<evidence type="ECO:0000256" key="2">
    <source>
        <dbReference type="SAM" id="Phobius"/>
    </source>
</evidence>